<keyword evidence="1" id="KW-0677">Repeat</keyword>
<dbReference type="GO" id="GO:0005829">
    <property type="term" value="C:cytosol"/>
    <property type="evidence" value="ECO:0007669"/>
    <property type="project" value="TreeGrafter"/>
</dbReference>
<protein>
    <submittedName>
        <fullName evidence="2">PIP5K5 protein</fullName>
    </submittedName>
</protein>
<keyword evidence="3" id="KW-1185">Reference proteome</keyword>
<dbReference type="Proteomes" id="UP000601435">
    <property type="component" value="Unassembled WGS sequence"/>
</dbReference>
<dbReference type="AlphaFoldDB" id="A0A812XPV0"/>
<name>A0A812XPV0_9DINO</name>
<dbReference type="SMART" id="SM00698">
    <property type="entry name" value="MORN"/>
    <property type="match status" value="9"/>
</dbReference>
<organism evidence="2 3">
    <name type="scientific">Symbiodinium necroappetens</name>
    <dbReference type="NCBI Taxonomy" id="1628268"/>
    <lineage>
        <taxon>Eukaryota</taxon>
        <taxon>Sar</taxon>
        <taxon>Alveolata</taxon>
        <taxon>Dinophyceae</taxon>
        <taxon>Suessiales</taxon>
        <taxon>Symbiodiniaceae</taxon>
        <taxon>Symbiodinium</taxon>
    </lineage>
</organism>
<comment type="caution">
    <text evidence="2">The sequence shown here is derived from an EMBL/GenBank/DDBJ whole genome shotgun (WGS) entry which is preliminary data.</text>
</comment>
<dbReference type="PANTHER" id="PTHR43215:SF14">
    <property type="entry name" value="RADIAL SPOKE HEAD 1 HOMOLOG"/>
    <property type="match status" value="1"/>
</dbReference>
<dbReference type="Pfam" id="PF02493">
    <property type="entry name" value="MORN"/>
    <property type="match status" value="9"/>
</dbReference>
<evidence type="ECO:0000313" key="2">
    <source>
        <dbReference type="EMBL" id="CAE7747652.1"/>
    </source>
</evidence>
<dbReference type="InterPro" id="IPR003409">
    <property type="entry name" value="MORN"/>
</dbReference>
<reference evidence="2" key="1">
    <citation type="submission" date="2021-02" db="EMBL/GenBank/DDBJ databases">
        <authorList>
            <person name="Dougan E. K."/>
            <person name="Rhodes N."/>
            <person name="Thang M."/>
            <person name="Chan C."/>
        </authorList>
    </citation>
    <scope>NUCLEOTIDE SEQUENCE</scope>
</reference>
<gene>
    <name evidence="2" type="primary">PIP5K5</name>
    <name evidence="2" type="ORF">SNEC2469_LOCUS21665</name>
</gene>
<dbReference type="Gene3D" id="2.20.110.10">
    <property type="entry name" value="Histone H3 K4-specific methyltransferase SET7/9 N-terminal domain"/>
    <property type="match status" value="5"/>
</dbReference>
<sequence length="832" mass="95468">MGHPTVDAACAELRSMALERQQDWRRLSSMSLLDATGEMDLPQLAIREEWRSWRENTLLTEISKLPDGHRVLLQALLCDTLAGYEELQPRFAALTPPPRENDSLAARLVRLAATAQAETARLVNPKGGNSAKSGSDAYLSMLLHQKLTLARQEPPVPPTTMLHMWDRWYATAEKSFPDEALLKLQLLKLRQKSASKVICRAMTSQLQKRKLYQEETRIKAALKLQRTFRNIILPRLRELREIVDKIRERCLQQRLHRRLERFVRARRLSRKASRASWADSLPEPESSASALRIQAFCRGRWSRKGWSYCWDPPFTRASTLAARQKQTLSALPLLTAAMKREFAKLRLRRRDQSNWERLRRSWLPVLQAEFSMLGSWHFEAEDKERRADFEARNLRRFEAQWQRYAAGLENFARAHALDRSKNRDQWVATVSDGKAVWLNERTGQTRPSDPLEARVRGTLARERKKAVDRFEDQARQRRAAWEEEDQALEELYAAGQVELQDITRSSFAATFDCIQKRGLPYRLWPGSACMKSSHGCFSVWEQPLLHERQERGWVSSREPGLKSVQSSSLFFHLPDSSQVVDATKTPEGPHQRGPVELENGIIYTGQWLGVHRHGEGTLLRPDGGRYEGQFVNDRACGRGRFVHANGDVYEGQWMDDKAHGSGKFLHSDGSSYIGDWVEDMKSGQGLETWADGSTFKGEYRDGKKHGYGVFTSSDNSSYSGQFFNDSMHGEGTYTFSDGRVYVGSWQDSQMTGHGTMRWPDGRWYEGDYLGDRKSGEGKFCWPDGRRYVGQWLEGKQHGKGRYVDVKGVAREGLWKAGTRLRWTDEDEPPQPS</sequence>
<dbReference type="PANTHER" id="PTHR43215">
    <property type="entry name" value="RADIAL SPOKE HEAD 1 HOMOLOG"/>
    <property type="match status" value="1"/>
</dbReference>
<accession>A0A812XPV0</accession>
<dbReference type="OrthoDB" id="411982at2759"/>
<dbReference type="SUPFAM" id="SSF82185">
    <property type="entry name" value="Histone H3 K4-specific methyltransferase SET7/9 N-terminal domain"/>
    <property type="match status" value="2"/>
</dbReference>
<evidence type="ECO:0000256" key="1">
    <source>
        <dbReference type="ARBA" id="ARBA00022737"/>
    </source>
</evidence>
<evidence type="ECO:0000313" key="3">
    <source>
        <dbReference type="Proteomes" id="UP000601435"/>
    </source>
</evidence>
<proteinExistence type="predicted"/>
<dbReference type="EMBL" id="CAJNJA010038487">
    <property type="protein sequence ID" value="CAE7747652.1"/>
    <property type="molecule type" value="Genomic_DNA"/>
</dbReference>